<keyword evidence="2" id="KW-1185">Reference proteome</keyword>
<dbReference type="Gene3D" id="2.40.70.10">
    <property type="entry name" value="Acid Proteases"/>
    <property type="match status" value="1"/>
</dbReference>
<reference evidence="1" key="1">
    <citation type="submission" date="2021-06" db="EMBL/GenBank/DDBJ databases">
        <authorList>
            <person name="Kallberg Y."/>
            <person name="Tangrot J."/>
            <person name="Rosling A."/>
        </authorList>
    </citation>
    <scope>NUCLEOTIDE SEQUENCE</scope>
    <source>
        <strain evidence="1">FL966</strain>
    </source>
</reference>
<dbReference type="InterPro" id="IPR021109">
    <property type="entry name" value="Peptidase_aspartic_dom_sf"/>
</dbReference>
<name>A0A9N9GQC8_9GLOM</name>
<proteinExistence type="predicted"/>
<evidence type="ECO:0000313" key="2">
    <source>
        <dbReference type="Proteomes" id="UP000789759"/>
    </source>
</evidence>
<gene>
    <name evidence="1" type="ORF">CPELLU_LOCUS7786</name>
</gene>
<dbReference type="OrthoDB" id="2432760at2759"/>
<dbReference type="EMBL" id="CAJVQA010005330">
    <property type="protein sequence ID" value="CAG8618248.1"/>
    <property type="molecule type" value="Genomic_DNA"/>
</dbReference>
<sequence>MQKPNETVDQYALNIKCLIKRLRPYLTFRNNTTLKQTIGAARQIESNYQQQSNNQNVFLNKHLNNSFVVNDPLSQLYDNLLKRQKDEGGDMTVDQNLIDVNNSHNQEKKKEARTIPYSLVDDLLHLKTNVTKKQEEKQAMLGKEKPKNTFMICKEQVAGWTINIIIDSGSSTILENDWLRKAKAVIDYNQLKIKVNNSNRTVEILCKNTIQMFIKAEEYLEENKSNNEDYNEDKNKKIKKNLLGISLVVSEKKSSDQHYYKITSKEIQIDFETYS</sequence>
<evidence type="ECO:0000313" key="1">
    <source>
        <dbReference type="EMBL" id="CAG8618248.1"/>
    </source>
</evidence>
<accession>A0A9N9GQC8</accession>
<dbReference type="Proteomes" id="UP000789759">
    <property type="component" value="Unassembled WGS sequence"/>
</dbReference>
<comment type="caution">
    <text evidence="1">The sequence shown here is derived from an EMBL/GenBank/DDBJ whole genome shotgun (WGS) entry which is preliminary data.</text>
</comment>
<organism evidence="1 2">
    <name type="scientific">Cetraspora pellucida</name>
    <dbReference type="NCBI Taxonomy" id="1433469"/>
    <lineage>
        <taxon>Eukaryota</taxon>
        <taxon>Fungi</taxon>
        <taxon>Fungi incertae sedis</taxon>
        <taxon>Mucoromycota</taxon>
        <taxon>Glomeromycotina</taxon>
        <taxon>Glomeromycetes</taxon>
        <taxon>Diversisporales</taxon>
        <taxon>Gigasporaceae</taxon>
        <taxon>Cetraspora</taxon>
    </lineage>
</organism>
<protein>
    <submittedName>
        <fullName evidence="1">12788_t:CDS:1</fullName>
    </submittedName>
</protein>
<dbReference type="AlphaFoldDB" id="A0A9N9GQC8"/>